<dbReference type="InterPro" id="IPR051531">
    <property type="entry name" value="N-acetyltransferase"/>
</dbReference>
<keyword evidence="2 5" id="KW-0012">Acyltransferase</keyword>
<comment type="similarity">
    <text evidence="3">Belongs to the acetyltransferase family. RimJ subfamily.</text>
</comment>
<name>A0ABV6DI75_9BACL</name>
<dbReference type="GO" id="GO:0016746">
    <property type="term" value="F:acyltransferase activity"/>
    <property type="evidence" value="ECO:0007669"/>
    <property type="project" value="UniProtKB-KW"/>
</dbReference>
<dbReference type="PANTHER" id="PTHR43792">
    <property type="entry name" value="GNAT FAMILY, PUTATIVE (AFU_ORTHOLOGUE AFUA_3G00765)-RELATED-RELATED"/>
    <property type="match status" value="1"/>
</dbReference>
<accession>A0ABV6DI75</accession>
<evidence type="ECO:0000313" key="5">
    <source>
        <dbReference type="EMBL" id="MFC0212348.1"/>
    </source>
</evidence>
<evidence type="ECO:0000256" key="3">
    <source>
        <dbReference type="ARBA" id="ARBA00038502"/>
    </source>
</evidence>
<evidence type="ECO:0000256" key="2">
    <source>
        <dbReference type="ARBA" id="ARBA00023315"/>
    </source>
</evidence>
<dbReference type="Proteomes" id="UP001589776">
    <property type="component" value="Unassembled WGS sequence"/>
</dbReference>
<organism evidence="5 6">
    <name type="scientific">Paenibacillus chartarius</name>
    <dbReference type="NCBI Taxonomy" id="747481"/>
    <lineage>
        <taxon>Bacteria</taxon>
        <taxon>Bacillati</taxon>
        <taxon>Bacillota</taxon>
        <taxon>Bacilli</taxon>
        <taxon>Bacillales</taxon>
        <taxon>Paenibacillaceae</taxon>
        <taxon>Paenibacillus</taxon>
    </lineage>
</organism>
<evidence type="ECO:0000256" key="1">
    <source>
        <dbReference type="ARBA" id="ARBA00022679"/>
    </source>
</evidence>
<dbReference type="PANTHER" id="PTHR43792:SF8">
    <property type="entry name" value="[RIBOSOMAL PROTEIN US5]-ALANINE N-ACETYLTRANSFERASE"/>
    <property type="match status" value="1"/>
</dbReference>
<protein>
    <submittedName>
        <fullName evidence="5">GNAT family N-acetyltransferase</fullName>
        <ecNumber evidence="5">2.3.-.-</ecNumber>
    </submittedName>
</protein>
<keyword evidence="6" id="KW-1185">Reference proteome</keyword>
<dbReference type="EC" id="2.3.-.-" evidence="5"/>
<dbReference type="InterPro" id="IPR000182">
    <property type="entry name" value="GNAT_dom"/>
</dbReference>
<dbReference type="SUPFAM" id="SSF55729">
    <property type="entry name" value="Acyl-CoA N-acyltransferases (Nat)"/>
    <property type="match status" value="1"/>
</dbReference>
<comment type="caution">
    <text evidence="5">The sequence shown here is derived from an EMBL/GenBank/DDBJ whole genome shotgun (WGS) entry which is preliminary data.</text>
</comment>
<gene>
    <name evidence="5" type="ORF">ACFFK0_07725</name>
</gene>
<evidence type="ECO:0000313" key="6">
    <source>
        <dbReference type="Proteomes" id="UP001589776"/>
    </source>
</evidence>
<dbReference type="RefSeq" id="WP_377469498.1">
    <property type="nucleotide sequence ID" value="NZ_JBHLWN010000029.1"/>
</dbReference>
<keyword evidence="1 5" id="KW-0808">Transferase</keyword>
<dbReference type="Pfam" id="PF13302">
    <property type="entry name" value="Acetyltransf_3"/>
    <property type="match status" value="1"/>
</dbReference>
<dbReference type="EMBL" id="JBHLWN010000029">
    <property type="protein sequence ID" value="MFC0212348.1"/>
    <property type="molecule type" value="Genomic_DNA"/>
</dbReference>
<sequence>MNANAAPAQGVDANMIREEEIFTGERVSLRLLTEQDAPLLYAFRCENRAFLQPFEPLHRDEQFTLEHMRSTLAGWTSDRLADRSYGFGIFGSDAPGELAGTIRLSGIVRGAFQSAMLGYALAERHNAKGWMTEAVRLVLGIAFQRLELHRVQANAMPRNAGSLRVMEKNGFRREGYSPRYLCINGVWEDHVCCAITAEEFPLAVQAAEPPGAW</sequence>
<evidence type="ECO:0000259" key="4">
    <source>
        <dbReference type="PROSITE" id="PS51186"/>
    </source>
</evidence>
<feature type="domain" description="N-acetyltransferase" evidence="4">
    <location>
        <begin position="27"/>
        <end position="198"/>
    </location>
</feature>
<reference evidence="5 6" key="1">
    <citation type="submission" date="2024-09" db="EMBL/GenBank/DDBJ databases">
        <authorList>
            <person name="Sun Q."/>
            <person name="Mori K."/>
        </authorList>
    </citation>
    <scope>NUCLEOTIDE SEQUENCE [LARGE SCALE GENOMIC DNA]</scope>
    <source>
        <strain evidence="5 6">CCM 7759</strain>
    </source>
</reference>
<proteinExistence type="inferred from homology"/>
<dbReference type="PROSITE" id="PS51186">
    <property type="entry name" value="GNAT"/>
    <property type="match status" value="1"/>
</dbReference>
<dbReference type="InterPro" id="IPR016181">
    <property type="entry name" value="Acyl_CoA_acyltransferase"/>
</dbReference>
<dbReference type="Gene3D" id="3.40.630.30">
    <property type="match status" value="1"/>
</dbReference>